<sequence length="696" mass="75258">MIAIGLGLTLSWGAALAQMPTKGSPEHIKAVTSAVDGASIKANTATSNDWPTIGLDYAETRFSKLNQINADNVKKLGLVWSYPLESSRGVEATPVVVDGIMYQTASWSVVHAIDARTGKRLWTYDPKIDRTKGYKGCCDVVNRGVALWKGKVFVGVYDGRLIALDAVTGRVAWEKDTLIDKEHSYTITGAPRVFNGKVVIGNGGAEYGARGYVTAYDAETGNQAWRWFTVPGDPSKPFEDESMAAAAKTWDPAGKYWINGGGGTAWDTITFDPDLNLVYIGTGNGSPWNRDVRSPSGGDNLYLASLVALNADTGKYVWHYQETPGDHWDYTSTQPMILADLTMDGTPRKVILHAPKNGFFFVVDRTNGKFISAKNFVDVNWATGYDANGRPIEVKEARGKEPYDSIPGPYGAHNWHPMSFNPQTGLVYLPAQNIPVNLTPEKTFKHNAQAPGKFASAAGWNLGFMLNATPPKSPAFGRLVAWDPVKQKEAWRAEYVAPWNGGTLTTAGNLVFQGTADGRFIAYNATTGEKLWETPVGSGVVAAASTYMVDAKQYVSIAVGWGGVFGIAARATELQSPGTVYTFALDGNAPPPAFVKYQTEGLLAGIKYDPKDVEEGTALYVTACAQCHGVPGVDRGGNVRNLGYVSRETVENLKDFVFKGPFHDQGMPDFTGKLTEADVVKIQAFIQGTADAIRPK</sequence>
<dbReference type="Pfam" id="PF01011">
    <property type="entry name" value="PQQ"/>
    <property type="match status" value="2"/>
</dbReference>
<dbReference type="Gene3D" id="1.10.760.10">
    <property type="entry name" value="Cytochrome c-like domain"/>
    <property type="match status" value="1"/>
</dbReference>
<dbReference type="InterPro" id="IPR018391">
    <property type="entry name" value="PQQ_b-propeller_rpt"/>
</dbReference>
<keyword evidence="2 11" id="KW-0349">Heme</keyword>
<dbReference type="InterPro" id="IPR002372">
    <property type="entry name" value="PQQ_rpt_dom"/>
</dbReference>
<dbReference type="Gene3D" id="2.140.10.10">
    <property type="entry name" value="Quinoprotein alcohol dehydrogenase-like superfamily"/>
    <property type="match status" value="1"/>
</dbReference>
<keyword evidence="7 16" id="KW-0560">Oxidoreductase</keyword>
<evidence type="ECO:0000313" key="16">
    <source>
        <dbReference type="EMBL" id="NOJ41848.1"/>
    </source>
</evidence>
<dbReference type="InterPro" id="IPR001479">
    <property type="entry name" value="Quinoprotein_DH_CS"/>
</dbReference>
<keyword evidence="8 12" id="KW-0408">Iron</keyword>
<feature type="binding site" description="covalent" evidence="11">
    <location>
        <position position="627"/>
    </location>
    <ligand>
        <name>heme c</name>
        <dbReference type="ChEBI" id="CHEBI:61717"/>
    </ligand>
</feature>
<dbReference type="NCBIfam" id="TIGR03075">
    <property type="entry name" value="PQQ_enz_alc_DH"/>
    <property type="match status" value="1"/>
</dbReference>
<proteinExistence type="inferred from homology"/>
<comment type="caution">
    <text evidence="16">The sequence shown here is derived from an EMBL/GenBank/DDBJ whole genome shotgun (WGS) entry which is preliminary data.</text>
</comment>
<gene>
    <name evidence="16" type="ORF">HCN58_20040</name>
</gene>
<dbReference type="EC" id="1.1.2.-" evidence="16"/>
<evidence type="ECO:0000256" key="14">
    <source>
        <dbReference type="SAM" id="SignalP"/>
    </source>
</evidence>
<feature type="binding site" description="axial binding residue" evidence="12">
    <location>
        <position position="667"/>
    </location>
    <ligand>
        <name>heme c</name>
        <dbReference type="ChEBI" id="CHEBI:61717"/>
    </ligand>
    <ligandPart>
        <name>Fe</name>
        <dbReference type="ChEBI" id="CHEBI:18248"/>
    </ligandPart>
</feature>
<dbReference type="CDD" id="cd10279">
    <property type="entry name" value="PQQ_ADH_II"/>
    <property type="match status" value="1"/>
</dbReference>
<evidence type="ECO:0000256" key="12">
    <source>
        <dbReference type="PIRSR" id="PIRSR617512-3"/>
    </source>
</evidence>
<feature type="binding site" evidence="11">
    <location>
        <position position="143"/>
    </location>
    <ligand>
        <name>pyrroloquinoline quinone</name>
        <dbReference type="ChEBI" id="CHEBI:58442"/>
    </ligand>
</feature>
<name>A0A7Y4LWW1_9BRAD</name>
<evidence type="ECO:0000256" key="9">
    <source>
        <dbReference type="ARBA" id="ARBA00023157"/>
    </source>
</evidence>
<dbReference type="InterPro" id="IPR011047">
    <property type="entry name" value="Quinoprotein_ADH-like_sf"/>
</dbReference>
<keyword evidence="9 13" id="KW-1015">Disulfide bond</keyword>
<feature type="binding site" evidence="11">
    <location>
        <position position="356"/>
    </location>
    <ligand>
        <name>pyrroloquinoline quinone</name>
        <dbReference type="ChEBI" id="CHEBI:58442"/>
    </ligand>
</feature>
<evidence type="ECO:0000256" key="4">
    <source>
        <dbReference type="ARBA" id="ARBA00022729"/>
    </source>
</evidence>
<feature type="binding site" evidence="12">
    <location>
        <position position="284"/>
    </location>
    <ligand>
        <name>Ca(2+)</name>
        <dbReference type="ChEBI" id="CHEBI:29108"/>
    </ligand>
</feature>
<comment type="cofactor">
    <cofactor evidence="11">
        <name>pyrroloquinoline quinone</name>
        <dbReference type="ChEBI" id="CHEBI:58442"/>
    </cofactor>
    <text evidence="11">Binds 1 PQQ group per subunit.</text>
</comment>
<dbReference type="EMBL" id="JAAVLX010000006">
    <property type="protein sequence ID" value="NOJ41848.1"/>
    <property type="molecule type" value="Genomic_DNA"/>
</dbReference>
<evidence type="ECO:0000256" key="13">
    <source>
        <dbReference type="PIRSR" id="PIRSR617512-4"/>
    </source>
</evidence>
<feature type="binding site" evidence="12">
    <location>
        <position position="329"/>
    </location>
    <ligand>
        <name>Ca(2+)</name>
        <dbReference type="ChEBI" id="CHEBI:29108"/>
    </ligand>
</feature>
<feature type="binding site" evidence="12">
    <location>
        <position position="206"/>
    </location>
    <ligand>
        <name>Ca(2+)</name>
        <dbReference type="ChEBI" id="CHEBI:29108"/>
    </ligand>
</feature>
<dbReference type="GO" id="GO:0005509">
    <property type="term" value="F:calcium ion binding"/>
    <property type="evidence" value="ECO:0007669"/>
    <property type="project" value="InterPro"/>
</dbReference>
<dbReference type="RefSeq" id="WP_171581096.1">
    <property type="nucleotide sequence ID" value="NZ_JAAVLX010000006.1"/>
</dbReference>
<comment type="cofactor">
    <cofactor evidence="12">
        <name>Ca(2+)</name>
        <dbReference type="ChEBI" id="CHEBI:29108"/>
    </cofactor>
    <text evidence="12">Binds 1 Ca(2+) ion per subunit.</text>
</comment>
<evidence type="ECO:0000256" key="8">
    <source>
        <dbReference type="ARBA" id="ARBA00023004"/>
    </source>
</evidence>
<keyword evidence="5 12" id="KW-0106">Calcium</keyword>
<reference evidence="16 17" key="1">
    <citation type="submission" date="2020-03" db="EMBL/GenBank/DDBJ databases">
        <title>Bradyrhizobium diversity isolated from nodules of Indigofera sp.</title>
        <authorList>
            <person name="Klepa M."/>
            <person name="Helene L."/>
            <person name="Hungria M."/>
        </authorList>
    </citation>
    <scope>NUCLEOTIDE SEQUENCE [LARGE SCALE GENOMIC DNA]</scope>
    <source>
        <strain evidence="16 17">WSM 1791</strain>
    </source>
</reference>
<dbReference type="GO" id="GO:0009055">
    <property type="term" value="F:electron transfer activity"/>
    <property type="evidence" value="ECO:0007669"/>
    <property type="project" value="InterPro"/>
</dbReference>
<dbReference type="GO" id="GO:0016020">
    <property type="term" value="C:membrane"/>
    <property type="evidence" value="ECO:0007669"/>
    <property type="project" value="InterPro"/>
</dbReference>
<dbReference type="InterPro" id="IPR009056">
    <property type="entry name" value="Cyt_c-like_dom"/>
</dbReference>
<keyword evidence="3 12" id="KW-0479">Metal-binding</keyword>
<evidence type="ECO:0000256" key="6">
    <source>
        <dbReference type="ARBA" id="ARBA00022891"/>
    </source>
</evidence>
<dbReference type="PANTHER" id="PTHR32303">
    <property type="entry name" value="QUINOPROTEIN ALCOHOL DEHYDROGENASE (CYTOCHROME C)"/>
    <property type="match status" value="1"/>
</dbReference>
<feature type="binding site" evidence="11">
    <location>
        <position position="264"/>
    </location>
    <ligand>
        <name>pyrroloquinoline quinone</name>
        <dbReference type="ChEBI" id="CHEBI:58442"/>
    </ligand>
</feature>
<evidence type="ECO:0000259" key="15">
    <source>
        <dbReference type="PROSITE" id="PS51007"/>
    </source>
</evidence>
<evidence type="ECO:0000256" key="5">
    <source>
        <dbReference type="ARBA" id="ARBA00022837"/>
    </source>
</evidence>
<dbReference type="Pfam" id="PF13442">
    <property type="entry name" value="Cytochrome_CBB3"/>
    <property type="match status" value="1"/>
</dbReference>
<evidence type="ECO:0000256" key="2">
    <source>
        <dbReference type="ARBA" id="ARBA00022617"/>
    </source>
</evidence>
<dbReference type="SUPFAM" id="SSF46626">
    <property type="entry name" value="Cytochrome c"/>
    <property type="match status" value="1"/>
</dbReference>
<dbReference type="PROSITE" id="PS51007">
    <property type="entry name" value="CYTC"/>
    <property type="match status" value="1"/>
</dbReference>
<feature type="binding site" evidence="11">
    <location>
        <begin position="414"/>
        <end position="415"/>
    </location>
    <ligand>
        <name>pyrroloquinoline quinone</name>
        <dbReference type="ChEBI" id="CHEBI:58442"/>
    </ligand>
</feature>
<dbReference type="GO" id="GO:0030288">
    <property type="term" value="C:outer membrane-bounded periplasmic space"/>
    <property type="evidence" value="ECO:0007669"/>
    <property type="project" value="InterPro"/>
</dbReference>
<dbReference type="PROSITE" id="PS00364">
    <property type="entry name" value="BACTERIAL_PQQ_2"/>
    <property type="match status" value="1"/>
</dbReference>
<feature type="binding site" evidence="11">
    <location>
        <position position="188"/>
    </location>
    <ligand>
        <name>pyrroloquinoline quinone</name>
        <dbReference type="ChEBI" id="CHEBI:58442"/>
    </ligand>
</feature>
<dbReference type="InterPro" id="IPR036909">
    <property type="entry name" value="Cyt_c-like_dom_sf"/>
</dbReference>
<keyword evidence="17" id="KW-1185">Reference proteome</keyword>
<dbReference type="GO" id="GO:0020037">
    <property type="term" value="F:heme binding"/>
    <property type="evidence" value="ECO:0007669"/>
    <property type="project" value="InterPro"/>
</dbReference>
<organism evidence="16 17">
    <name type="scientific">Bradyrhizobium australiense</name>
    <dbReference type="NCBI Taxonomy" id="2721161"/>
    <lineage>
        <taxon>Bacteria</taxon>
        <taxon>Pseudomonadati</taxon>
        <taxon>Pseudomonadota</taxon>
        <taxon>Alphaproteobacteria</taxon>
        <taxon>Hyphomicrobiales</taxon>
        <taxon>Nitrobacteraceae</taxon>
        <taxon>Bradyrhizobium</taxon>
    </lineage>
</organism>
<evidence type="ECO:0000256" key="10">
    <source>
        <dbReference type="PIRSR" id="PIRSR617512-1"/>
    </source>
</evidence>
<accession>A0A7Y4LWW1</accession>
<feature type="disulfide bond" evidence="13">
    <location>
        <begin position="137"/>
        <end position="138"/>
    </location>
</feature>
<keyword evidence="6 11" id="KW-0634">PQQ</keyword>
<feature type="binding site" evidence="11">
    <location>
        <position position="564"/>
    </location>
    <ligand>
        <name>pyrroloquinoline quinone</name>
        <dbReference type="ChEBI" id="CHEBI:58442"/>
    </ligand>
</feature>
<feature type="chain" id="PRO_5030569797" evidence="14">
    <location>
        <begin position="18"/>
        <end position="696"/>
    </location>
</feature>
<feature type="domain" description="Cytochrome c" evidence="15">
    <location>
        <begin position="611"/>
        <end position="690"/>
    </location>
</feature>
<comment type="similarity">
    <text evidence="1">Belongs to the bacterial PQQ dehydrogenase family.</text>
</comment>
<dbReference type="InterPro" id="IPR017512">
    <property type="entry name" value="PQQ_MeOH/EtOH_DH"/>
</dbReference>
<evidence type="ECO:0000313" key="17">
    <source>
        <dbReference type="Proteomes" id="UP000544122"/>
    </source>
</evidence>
<feature type="signal peptide" evidence="14">
    <location>
        <begin position="1"/>
        <end position="17"/>
    </location>
</feature>
<protein>
    <submittedName>
        <fullName evidence="16">PQQ-dependent dehydrogenase, methanol/ethanol family</fullName>
        <ecNumber evidence="16">1.1.2.-</ecNumber>
    </submittedName>
</protein>
<comment type="cofactor">
    <cofactor evidence="11">
        <name>heme c</name>
        <dbReference type="ChEBI" id="CHEBI:61717"/>
    </cofactor>
    <text evidence="11">Binds 1 heme c group per subunit.</text>
</comment>
<evidence type="ECO:0000256" key="11">
    <source>
        <dbReference type="PIRSR" id="PIRSR617512-2"/>
    </source>
</evidence>
<dbReference type="AlphaFoldDB" id="A0A7Y4LWW1"/>
<feature type="active site" description="Proton acceptor" evidence="10">
    <location>
        <position position="329"/>
    </location>
</feature>
<evidence type="ECO:0000256" key="1">
    <source>
        <dbReference type="ARBA" id="ARBA00008156"/>
    </source>
</evidence>
<feature type="binding site" description="axial binding residue" evidence="12">
    <location>
        <position position="628"/>
    </location>
    <ligand>
        <name>heme c</name>
        <dbReference type="ChEBI" id="CHEBI:61717"/>
    </ligand>
    <ligandPart>
        <name>Fe</name>
        <dbReference type="ChEBI" id="CHEBI:18248"/>
    </ligandPart>
</feature>
<evidence type="ECO:0000256" key="7">
    <source>
        <dbReference type="ARBA" id="ARBA00023002"/>
    </source>
</evidence>
<keyword evidence="4 14" id="KW-0732">Signal</keyword>
<feature type="binding site" description="covalent" evidence="11">
    <location>
        <position position="624"/>
    </location>
    <ligand>
        <name>heme c</name>
        <dbReference type="ChEBI" id="CHEBI:61717"/>
    </ligand>
</feature>
<dbReference type="Proteomes" id="UP000544122">
    <property type="component" value="Unassembled WGS sequence"/>
</dbReference>
<dbReference type="SMART" id="SM00564">
    <property type="entry name" value="PQQ"/>
    <property type="match status" value="5"/>
</dbReference>
<dbReference type="GO" id="GO:0016614">
    <property type="term" value="F:oxidoreductase activity, acting on CH-OH group of donors"/>
    <property type="evidence" value="ECO:0007669"/>
    <property type="project" value="InterPro"/>
</dbReference>
<dbReference type="SUPFAM" id="SSF50998">
    <property type="entry name" value="Quinoprotein alcohol dehydrogenase-like"/>
    <property type="match status" value="1"/>
</dbReference>
<evidence type="ECO:0000256" key="3">
    <source>
        <dbReference type="ARBA" id="ARBA00022723"/>
    </source>
</evidence>
<feature type="binding site" evidence="11">
    <location>
        <position position="91"/>
    </location>
    <ligand>
        <name>pyrroloquinoline quinone</name>
        <dbReference type="ChEBI" id="CHEBI:58442"/>
    </ligand>
</feature>
<feature type="binding site" evidence="11">
    <location>
        <begin position="204"/>
        <end position="205"/>
    </location>
    <ligand>
        <name>pyrroloquinoline quinone</name>
        <dbReference type="ChEBI" id="CHEBI:58442"/>
    </ligand>
</feature>